<comment type="caution">
    <text evidence="2">The sequence shown here is derived from an EMBL/GenBank/DDBJ whole genome shotgun (WGS) entry which is preliminary data.</text>
</comment>
<keyword evidence="1" id="KW-0812">Transmembrane</keyword>
<feature type="transmembrane region" description="Helical" evidence="1">
    <location>
        <begin position="32"/>
        <end position="56"/>
    </location>
</feature>
<accession>A0ABV1KUM0</accession>
<reference evidence="2 3" key="1">
    <citation type="journal article" date="2023" name="Genome Announc.">
        <title>Pan-Genome Analyses of the Genus Cohnella and Proposal of the Novel Species Cohnella silvisoli sp. nov., Isolated from Forest Soil.</title>
        <authorList>
            <person name="Wang C."/>
            <person name="Mao L."/>
            <person name="Bao G."/>
            <person name="Zhu H."/>
        </authorList>
    </citation>
    <scope>NUCLEOTIDE SEQUENCE [LARGE SCALE GENOMIC DNA]</scope>
    <source>
        <strain evidence="2 3">NL03-T5-1</strain>
    </source>
</reference>
<organism evidence="2 3">
    <name type="scientific">Cohnella silvisoli</name>
    <dbReference type="NCBI Taxonomy" id="2873699"/>
    <lineage>
        <taxon>Bacteria</taxon>
        <taxon>Bacillati</taxon>
        <taxon>Bacillota</taxon>
        <taxon>Bacilli</taxon>
        <taxon>Bacillales</taxon>
        <taxon>Paenibacillaceae</taxon>
        <taxon>Cohnella</taxon>
    </lineage>
</organism>
<keyword evidence="1" id="KW-1133">Transmembrane helix</keyword>
<feature type="transmembrane region" description="Helical" evidence="1">
    <location>
        <begin position="211"/>
        <end position="233"/>
    </location>
</feature>
<sequence>MARYFYYHVIYVGMINVMLFVPWTLIQHRFNGAVSGMAIAIVFGTLISYLTISFILRFPGMGFAEIIRTYFSHGVTVVILILAAFIWFMAGMLVIYSYSATIQQFFNPDMNPYLFMLLMTLAGVWGASRCSRSVQFAHEIMMLLCTPLILMILFKAIFSPWLDWDAIRVTSGYIRTAPSFVSLCAATFVFAGYNTLGIFNRLLPAGAKIKYRWIIPLFCSFFLLVSFFIPIGFHGTVGVADYLYIWSITADSMIMEYGFVYRVLYIFLLLYTALSLMFAMNTWHTAMEFLKACHPKHKPKTEQFPAPAVNWWINLAFAILTFVYAFWTNEQRNQWVNQYWLITRTFVDITTTVLLGWIVFRGSRKKKKQPPIPRDAAVTDT</sequence>
<protein>
    <recommendedName>
        <fullName evidence="4">Spore germination protein</fullName>
    </recommendedName>
</protein>
<feature type="transmembrane region" description="Helical" evidence="1">
    <location>
        <begin position="178"/>
        <end position="199"/>
    </location>
</feature>
<proteinExistence type="predicted"/>
<feature type="transmembrane region" description="Helical" evidence="1">
    <location>
        <begin position="339"/>
        <end position="360"/>
    </location>
</feature>
<name>A0ABV1KUM0_9BACL</name>
<feature type="transmembrane region" description="Helical" evidence="1">
    <location>
        <begin position="263"/>
        <end position="283"/>
    </location>
</feature>
<feature type="transmembrane region" description="Helical" evidence="1">
    <location>
        <begin position="5"/>
        <end position="26"/>
    </location>
</feature>
<dbReference type="EMBL" id="JASKHM010000007">
    <property type="protein sequence ID" value="MEQ4483512.1"/>
    <property type="molecule type" value="Genomic_DNA"/>
</dbReference>
<evidence type="ECO:0000313" key="3">
    <source>
        <dbReference type="Proteomes" id="UP001493487"/>
    </source>
</evidence>
<keyword evidence="3" id="KW-1185">Reference proteome</keyword>
<gene>
    <name evidence="2" type="ORF">QJS35_14035</name>
</gene>
<dbReference type="RefSeq" id="WP_232185758.1">
    <property type="nucleotide sequence ID" value="NZ_JAIOAP010000006.1"/>
</dbReference>
<evidence type="ECO:0000313" key="2">
    <source>
        <dbReference type="EMBL" id="MEQ4483512.1"/>
    </source>
</evidence>
<evidence type="ECO:0000256" key="1">
    <source>
        <dbReference type="SAM" id="Phobius"/>
    </source>
</evidence>
<evidence type="ECO:0008006" key="4">
    <source>
        <dbReference type="Google" id="ProtNLM"/>
    </source>
</evidence>
<feature type="transmembrane region" description="Helical" evidence="1">
    <location>
        <begin position="304"/>
        <end position="327"/>
    </location>
</feature>
<feature type="transmembrane region" description="Helical" evidence="1">
    <location>
        <begin position="77"/>
        <end position="98"/>
    </location>
</feature>
<keyword evidence="1" id="KW-0472">Membrane</keyword>
<dbReference type="Proteomes" id="UP001493487">
    <property type="component" value="Unassembled WGS sequence"/>
</dbReference>
<feature type="transmembrane region" description="Helical" evidence="1">
    <location>
        <begin position="140"/>
        <end position="158"/>
    </location>
</feature>
<feature type="transmembrane region" description="Helical" evidence="1">
    <location>
        <begin position="110"/>
        <end position="128"/>
    </location>
</feature>